<dbReference type="InterPro" id="IPR003337">
    <property type="entry name" value="Trehalose_PPase"/>
</dbReference>
<dbReference type="EMBL" id="SMJU01000004">
    <property type="protein sequence ID" value="TDB67073.1"/>
    <property type="molecule type" value="Genomic_DNA"/>
</dbReference>
<dbReference type="SUPFAM" id="SSF53756">
    <property type="entry name" value="UDP-Glycosyltransferase/glycogen phosphorylase"/>
    <property type="match status" value="1"/>
</dbReference>
<evidence type="ECO:0000256" key="1">
    <source>
        <dbReference type="ARBA" id="ARBA00006330"/>
    </source>
</evidence>
<dbReference type="RefSeq" id="WP_132116351.1">
    <property type="nucleotide sequence ID" value="NZ_SMJU01000004.1"/>
</dbReference>
<dbReference type="AlphaFoldDB" id="A0A4R4KH03"/>
<dbReference type="InterPro" id="IPR001830">
    <property type="entry name" value="Glyco_trans_20"/>
</dbReference>
<dbReference type="PANTHER" id="PTHR10788:SF106">
    <property type="entry name" value="BCDNA.GH08860"/>
    <property type="match status" value="1"/>
</dbReference>
<dbReference type="NCBIfam" id="TIGR01484">
    <property type="entry name" value="HAD-SF-IIB"/>
    <property type="match status" value="1"/>
</dbReference>
<dbReference type="NCBIfam" id="NF011071">
    <property type="entry name" value="PRK14501.1"/>
    <property type="match status" value="1"/>
</dbReference>
<dbReference type="InterPro" id="IPR006379">
    <property type="entry name" value="HAD-SF_hydro_IIB"/>
</dbReference>
<dbReference type="Proteomes" id="UP000295706">
    <property type="component" value="Unassembled WGS sequence"/>
</dbReference>
<dbReference type="GO" id="GO:0004805">
    <property type="term" value="F:trehalose-phosphatase activity"/>
    <property type="evidence" value="ECO:0007669"/>
    <property type="project" value="TreeGrafter"/>
</dbReference>
<dbReference type="Gene3D" id="3.40.50.2000">
    <property type="entry name" value="Glycogen Phosphorylase B"/>
    <property type="match status" value="2"/>
</dbReference>
<name>A0A4R4KH03_9BACT</name>
<sequence>MKNTPSRTKGRLILAAYRLPFKIIQNETGYSLFQNSGGLVSAVLSLAQGQVNTSFDFADKIQWVGYTDNNPEELAGVTLENESFKAHPVFIPPQINEPYYEGFCNDLIWPLFHYFPSLAHFENTNFEAYQEANLLFFEKLKEIIQPNDVIWIHDYQLMLLPDLIRQQFPTNKIGFFFHIPFPSYEIFRLLPTTWRESIIDGILGADVVGFHTNDYVEYFLKAVRMVVGYGNKLHYVNLNNRIVKVDSFPISIDYQKFNDAFDLPEVKHEREQVRATLKEKIIFSVDRLDYSKGLLHRLKGYERFLERFPNWHEKVSFVMVVVPSRDQIEQYQQMKSEIDQTVGRINSSFGKMHWQPIIYQYRSMPFEELVGMYTASDVALITPVRDGMNLVCKEYVASRKDVQGVLILSEMAGAAAELGEALIINPTDAEEIGSAVVRALEMETDEQRKRMEAMQMRLREYDVFAWTNDFFTQMLMIEQEHKKLSHAYLKTKDMQAIGRAYQAAANPIFFFDYDGTLVPIVRDPSEALVTQEVKQIIAQLAEEATVVVISGRDRAFLSSVLGDLPVHLVAEHGALIKKKTDTDWVLNPDYVEDWKDSIRSILDLFVKRCPGAFVEEKETSLAWHYRTAEDQEYALRRAQELAWQLKSFIQPELNLQIIEGNMVIEVKKTAFNKGTSARSFLDLGDYDFILAMGDDTTDEDMFAALPKSAYTIKVGDALSVAKNHVKNQQAVFELLTIFKAN</sequence>
<dbReference type="NCBIfam" id="TIGR00685">
    <property type="entry name" value="T6PP"/>
    <property type="match status" value="1"/>
</dbReference>
<organism evidence="3 4">
    <name type="scientific">Arundinibacter roseus</name>
    <dbReference type="NCBI Taxonomy" id="2070510"/>
    <lineage>
        <taxon>Bacteria</taxon>
        <taxon>Pseudomonadati</taxon>
        <taxon>Bacteroidota</taxon>
        <taxon>Cytophagia</taxon>
        <taxon>Cytophagales</taxon>
        <taxon>Spirosomataceae</taxon>
        <taxon>Arundinibacter</taxon>
    </lineage>
</organism>
<evidence type="ECO:0000313" key="4">
    <source>
        <dbReference type="Proteomes" id="UP000295706"/>
    </source>
</evidence>
<accession>A0A4R4KH03</accession>
<comment type="caution">
    <text evidence="3">The sequence shown here is derived from an EMBL/GenBank/DDBJ whole genome shotgun (WGS) entry which is preliminary data.</text>
</comment>
<dbReference type="InterPro" id="IPR023214">
    <property type="entry name" value="HAD_sf"/>
</dbReference>
<dbReference type="Gene3D" id="3.40.50.1000">
    <property type="entry name" value="HAD superfamily/HAD-like"/>
    <property type="match status" value="1"/>
</dbReference>
<dbReference type="Pfam" id="PF00982">
    <property type="entry name" value="Glyco_transf_20"/>
    <property type="match status" value="1"/>
</dbReference>
<evidence type="ECO:0000313" key="3">
    <source>
        <dbReference type="EMBL" id="TDB67073.1"/>
    </source>
</evidence>
<dbReference type="CDD" id="cd01627">
    <property type="entry name" value="HAD_TPP"/>
    <property type="match status" value="1"/>
</dbReference>
<dbReference type="SUPFAM" id="SSF56784">
    <property type="entry name" value="HAD-like"/>
    <property type="match status" value="1"/>
</dbReference>
<dbReference type="CDD" id="cd03788">
    <property type="entry name" value="GT20_TPS"/>
    <property type="match status" value="1"/>
</dbReference>
<evidence type="ECO:0000256" key="2">
    <source>
        <dbReference type="ARBA" id="ARBA00008799"/>
    </source>
</evidence>
<proteinExistence type="inferred from homology"/>
<reference evidence="3 4" key="1">
    <citation type="submission" date="2019-02" db="EMBL/GenBank/DDBJ databases">
        <title>Arundinibacter roseus gen. nov., sp. nov., a new member of the family Cytophagaceae.</title>
        <authorList>
            <person name="Szuroczki S."/>
            <person name="Khayer B."/>
            <person name="Sproer C."/>
            <person name="Toumi M."/>
            <person name="Szabo A."/>
            <person name="Felfoldi T."/>
            <person name="Schumann P."/>
            <person name="Toth E."/>
        </authorList>
    </citation>
    <scope>NUCLEOTIDE SEQUENCE [LARGE SCALE GENOMIC DNA]</scope>
    <source>
        <strain evidence="3 4">DMA-k-7a</strain>
    </source>
</reference>
<protein>
    <submittedName>
        <fullName evidence="3">Bifunctional alpha,alpha-trehalose-phosphate synthase (UDP-forming)/trehalose-phosphatase</fullName>
    </submittedName>
</protein>
<dbReference type="OrthoDB" id="9761633at2"/>
<dbReference type="InterPro" id="IPR036412">
    <property type="entry name" value="HAD-like_sf"/>
</dbReference>
<dbReference type="PANTHER" id="PTHR10788">
    <property type="entry name" value="TREHALOSE-6-PHOSPHATE SYNTHASE"/>
    <property type="match status" value="1"/>
</dbReference>
<gene>
    <name evidence="3" type="ORF">EZE20_08140</name>
</gene>
<keyword evidence="4" id="KW-1185">Reference proteome</keyword>
<comment type="similarity">
    <text evidence="2">Belongs to the glycosyltransferase 20 family.</text>
</comment>
<dbReference type="Gene3D" id="3.30.70.1020">
    <property type="entry name" value="Trehalose-6-phosphate phosphatase related protein, domain 2"/>
    <property type="match status" value="1"/>
</dbReference>
<dbReference type="GO" id="GO:0005829">
    <property type="term" value="C:cytosol"/>
    <property type="evidence" value="ECO:0007669"/>
    <property type="project" value="TreeGrafter"/>
</dbReference>
<dbReference type="GO" id="GO:0005992">
    <property type="term" value="P:trehalose biosynthetic process"/>
    <property type="evidence" value="ECO:0007669"/>
    <property type="project" value="InterPro"/>
</dbReference>
<comment type="similarity">
    <text evidence="1">In the C-terminal section; belongs to the trehalose phosphatase family.</text>
</comment>
<dbReference type="GO" id="GO:0003825">
    <property type="term" value="F:alpha,alpha-trehalose-phosphate synthase (UDP-forming) activity"/>
    <property type="evidence" value="ECO:0007669"/>
    <property type="project" value="TreeGrafter"/>
</dbReference>
<dbReference type="Pfam" id="PF02358">
    <property type="entry name" value="Trehalose_PPase"/>
    <property type="match status" value="1"/>
</dbReference>